<dbReference type="OrthoDB" id="2840473at2759"/>
<dbReference type="InterPro" id="IPR036691">
    <property type="entry name" value="Endo/exonu/phosph_ase_sf"/>
</dbReference>
<dbReference type="EMBL" id="KB469301">
    <property type="protein sequence ID" value="EPQ55663.1"/>
    <property type="molecule type" value="Genomic_DNA"/>
</dbReference>
<feature type="non-terminal residue" evidence="1">
    <location>
        <position position="118"/>
    </location>
</feature>
<dbReference type="SUPFAM" id="SSF56219">
    <property type="entry name" value="DNase I-like"/>
    <property type="match status" value="1"/>
</dbReference>
<dbReference type="eggNOG" id="ENOG502RCSW">
    <property type="taxonomic scope" value="Eukaryota"/>
</dbReference>
<dbReference type="AlphaFoldDB" id="S7Q894"/>
<accession>S7Q894</accession>
<dbReference type="HOGENOM" id="CLU_159031_1_0_1"/>
<evidence type="ECO:0000313" key="2">
    <source>
        <dbReference type="Proteomes" id="UP000030669"/>
    </source>
</evidence>
<evidence type="ECO:0008006" key="3">
    <source>
        <dbReference type="Google" id="ProtNLM"/>
    </source>
</evidence>
<gene>
    <name evidence="1" type="ORF">GLOTRDRAFT_17648</name>
</gene>
<dbReference type="GeneID" id="19304938"/>
<dbReference type="Gene3D" id="3.60.10.10">
    <property type="entry name" value="Endonuclease/exonuclease/phosphatase"/>
    <property type="match status" value="1"/>
</dbReference>
<protein>
    <recommendedName>
        <fullName evidence="3">Endonuclease/exonuclease/phosphatase domain-containing protein</fullName>
    </recommendedName>
</protein>
<sequence>LNKSMNANLDLINHPRLHLDWDLILIQEPYLDFLNNTRASHNWRVVYPTNHGSSPQHTRSVILVNSRLSTNDWRQLDFPHPDVTVLHLSGAIGTLTIFNIYNADDNDDTLHLLARYCH</sequence>
<dbReference type="KEGG" id="gtr:GLOTRDRAFT_17648"/>
<feature type="non-terminal residue" evidence="1">
    <location>
        <position position="1"/>
    </location>
</feature>
<dbReference type="Proteomes" id="UP000030669">
    <property type="component" value="Unassembled WGS sequence"/>
</dbReference>
<dbReference type="RefSeq" id="XP_007865484.1">
    <property type="nucleotide sequence ID" value="XM_007867293.1"/>
</dbReference>
<name>S7Q894_GLOTA</name>
<dbReference type="OMA" id="CEHNEST"/>
<reference evidence="1 2" key="1">
    <citation type="journal article" date="2012" name="Science">
        <title>The Paleozoic origin of enzymatic lignin decomposition reconstructed from 31 fungal genomes.</title>
        <authorList>
            <person name="Floudas D."/>
            <person name="Binder M."/>
            <person name="Riley R."/>
            <person name="Barry K."/>
            <person name="Blanchette R.A."/>
            <person name="Henrissat B."/>
            <person name="Martinez A.T."/>
            <person name="Otillar R."/>
            <person name="Spatafora J.W."/>
            <person name="Yadav J.S."/>
            <person name="Aerts A."/>
            <person name="Benoit I."/>
            <person name="Boyd A."/>
            <person name="Carlson A."/>
            <person name="Copeland A."/>
            <person name="Coutinho P.M."/>
            <person name="de Vries R.P."/>
            <person name="Ferreira P."/>
            <person name="Findley K."/>
            <person name="Foster B."/>
            <person name="Gaskell J."/>
            <person name="Glotzer D."/>
            <person name="Gorecki P."/>
            <person name="Heitman J."/>
            <person name="Hesse C."/>
            <person name="Hori C."/>
            <person name="Igarashi K."/>
            <person name="Jurgens J.A."/>
            <person name="Kallen N."/>
            <person name="Kersten P."/>
            <person name="Kohler A."/>
            <person name="Kuees U."/>
            <person name="Kumar T.K.A."/>
            <person name="Kuo A."/>
            <person name="LaButti K."/>
            <person name="Larrondo L.F."/>
            <person name="Lindquist E."/>
            <person name="Ling A."/>
            <person name="Lombard V."/>
            <person name="Lucas S."/>
            <person name="Lundell T."/>
            <person name="Martin R."/>
            <person name="McLaughlin D.J."/>
            <person name="Morgenstern I."/>
            <person name="Morin E."/>
            <person name="Murat C."/>
            <person name="Nagy L.G."/>
            <person name="Nolan M."/>
            <person name="Ohm R.A."/>
            <person name="Patyshakuliyeva A."/>
            <person name="Rokas A."/>
            <person name="Ruiz-Duenas F.J."/>
            <person name="Sabat G."/>
            <person name="Salamov A."/>
            <person name="Samejima M."/>
            <person name="Schmutz J."/>
            <person name="Slot J.C."/>
            <person name="St John F."/>
            <person name="Stenlid J."/>
            <person name="Sun H."/>
            <person name="Sun S."/>
            <person name="Syed K."/>
            <person name="Tsang A."/>
            <person name="Wiebenga A."/>
            <person name="Young D."/>
            <person name="Pisabarro A."/>
            <person name="Eastwood D.C."/>
            <person name="Martin F."/>
            <person name="Cullen D."/>
            <person name="Grigoriev I.V."/>
            <person name="Hibbett D.S."/>
        </authorList>
    </citation>
    <scope>NUCLEOTIDE SEQUENCE [LARGE SCALE GENOMIC DNA]</scope>
    <source>
        <strain evidence="1 2">ATCC 11539</strain>
    </source>
</reference>
<evidence type="ECO:0000313" key="1">
    <source>
        <dbReference type="EMBL" id="EPQ55663.1"/>
    </source>
</evidence>
<keyword evidence="2" id="KW-1185">Reference proteome</keyword>
<proteinExistence type="predicted"/>
<organism evidence="1 2">
    <name type="scientific">Gloeophyllum trabeum (strain ATCC 11539 / FP-39264 / Madison 617)</name>
    <name type="common">Brown rot fungus</name>
    <dbReference type="NCBI Taxonomy" id="670483"/>
    <lineage>
        <taxon>Eukaryota</taxon>
        <taxon>Fungi</taxon>
        <taxon>Dikarya</taxon>
        <taxon>Basidiomycota</taxon>
        <taxon>Agaricomycotina</taxon>
        <taxon>Agaricomycetes</taxon>
        <taxon>Gloeophyllales</taxon>
        <taxon>Gloeophyllaceae</taxon>
        <taxon>Gloeophyllum</taxon>
    </lineage>
</organism>